<dbReference type="PIRSF" id="PIRSF006755">
    <property type="entry name" value="DTB_synth"/>
    <property type="match status" value="1"/>
</dbReference>
<feature type="binding site" evidence="2">
    <location>
        <position position="25"/>
    </location>
    <ligand>
        <name>Mg(2+)</name>
        <dbReference type="ChEBI" id="CHEBI:18420"/>
    </ligand>
</feature>
<feature type="binding site" evidence="2">
    <location>
        <begin position="21"/>
        <end position="26"/>
    </location>
    <ligand>
        <name>ATP</name>
        <dbReference type="ChEBI" id="CHEBI:30616"/>
    </ligand>
</feature>
<comment type="subunit">
    <text evidence="2">Homodimer.</text>
</comment>
<comment type="similarity">
    <text evidence="2">Belongs to the dethiobiotin synthetase family.</text>
</comment>
<dbReference type="AlphaFoldDB" id="A0A067A0C9"/>
<feature type="binding site" evidence="2">
    <location>
        <position position="124"/>
    </location>
    <ligand>
        <name>Mg(2+)</name>
        <dbReference type="ChEBI" id="CHEBI:18420"/>
    </ligand>
</feature>
<dbReference type="RefSeq" id="WP_051623032.1">
    <property type="nucleotide sequence ID" value="NZ_AP020335.1"/>
</dbReference>
<comment type="catalytic activity">
    <reaction evidence="2">
        <text>(7R,8S)-7,8-diammoniononanoate + CO2 + ATP = (4R,5S)-dethiobiotin + ADP + phosphate + 3 H(+)</text>
        <dbReference type="Rhea" id="RHEA:15805"/>
        <dbReference type="ChEBI" id="CHEBI:15378"/>
        <dbReference type="ChEBI" id="CHEBI:16526"/>
        <dbReference type="ChEBI" id="CHEBI:30616"/>
        <dbReference type="ChEBI" id="CHEBI:43474"/>
        <dbReference type="ChEBI" id="CHEBI:149469"/>
        <dbReference type="ChEBI" id="CHEBI:149473"/>
        <dbReference type="ChEBI" id="CHEBI:456216"/>
        <dbReference type="EC" id="6.3.3.3"/>
    </reaction>
</comment>
<dbReference type="InterPro" id="IPR027417">
    <property type="entry name" value="P-loop_NTPase"/>
</dbReference>
<dbReference type="EMBL" id="JMIU01000001">
    <property type="protein sequence ID" value="KDN95805.1"/>
    <property type="molecule type" value="Genomic_DNA"/>
</dbReference>
<comment type="pathway">
    <text evidence="2">Cofactor biosynthesis; biotin biosynthesis; biotin from 7,8-diaminononanoate: step 1/2.</text>
</comment>
<organism evidence="3 4">
    <name type="scientific">Hydrogenovibrio marinus</name>
    <dbReference type="NCBI Taxonomy" id="28885"/>
    <lineage>
        <taxon>Bacteria</taxon>
        <taxon>Pseudomonadati</taxon>
        <taxon>Pseudomonadota</taxon>
        <taxon>Gammaproteobacteria</taxon>
        <taxon>Thiotrichales</taxon>
        <taxon>Piscirickettsiaceae</taxon>
        <taxon>Hydrogenovibrio</taxon>
    </lineage>
</organism>
<name>A0A067A0C9_HYDMR</name>
<evidence type="ECO:0000313" key="4">
    <source>
        <dbReference type="Proteomes" id="UP000027341"/>
    </source>
</evidence>
<feature type="binding site" evidence="2">
    <location>
        <position position="64"/>
    </location>
    <ligand>
        <name>ATP</name>
        <dbReference type="ChEBI" id="CHEBI:30616"/>
    </ligand>
</feature>
<dbReference type="Proteomes" id="UP000027341">
    <property type="component" value="Unassembled WGS sequence"/>
</dbReference>
<dbReference type="EC" id="6.3.3.3" evidence="2"/>
<comment type="cofactor">
    <cofactor evidence="2">
        <name>Mg(2+)</name>
        <dbReference type="ChEBI" id="CHEBI:18420"/>
    </cofactor>
</comment>
<proteinExistence type="inferred from homology"/>
<feature type="binding site" evidence="2">
    <location>
        <begin position="208"/>
        <end position="210"/>
    </location>
    <ligand>
        <name>ATP</name>
        <dbReference type="ChEBI" id="CHEBI:30616"/>
    </ligand>
</feature>
<dbReference type="STRING" id="28885.EI16_05785"/>
<keyword evidence="4" id="KW-1185">Reference proteome</keyword>
<dbReference type="GO" id="GO:0004141">
    <property type="term" value="F:dethiobiotin synthase activity"/>
    <property type="evidence" value="ECO:0007669"/>
    <property type="project" value="UniProtKB-UniRule"/>
</dbReference>
<dbReference type="GO" id="GO:0009102">
    <property type="term" value="P:biotin biosynthetic process"/>
    <property type="evidence" value="ECO:0007669"/>
    <property type="project" value="UniProtKB-UniRule"/>
</dbReference>
<dbReference type="Pfam" id="PF13500">
    <property type="entry name" value="AAA_26"/>
    <property type="match status" value="1"/>
</dbReference>
<keyword evidence="2" id="KW-0436">Ligase</keyword>
<dbReference type="Gene3D" id="3.40.50.300">
    <property type="entry name" value="P-loop containing nucleotide triphosphate hydrolases"/>
    <property type="match status" value="1"/>
</dbReference>
<dbReference type="PANTHER" id="PTHR43210:SF5">
    <property type="entry name" value="DETHIOBIOTIN SYNTHETASE"/>
    <property type="match status" value="1"/>
</dbReference>
<protein>
    <recommendedName>
        <fullName evidence="2">ATP-dependent dethiobiotin synthetase BioD</fullName>
        <ecNumber evidence="2">6.3.3.3</ecNumber>
    </recommendedName>
    <alternativeName>
        <fullName evidence="2">DTB synthetase</fullName>
        <shortName evidence="2">DTBS</shortName>
    </alternativeName>
    <alternativeName>
        <fullName evidence="2">Dethiobiotin synthase</fullName>
    </alternativeName>
</protein>
<accession>A0A067A0C9</accession>
<dbReference type="GO" id="GO:0005829">
    <property type="term" value="C:cytosol"/>
    <property type="evidence" value="ECO:0007669"/>
    <property type="project" value="TreeGrafter"/>
</dbReference>
<feature type="binding site" evidence="2">
    <location>
        <begin position="124"/>
        <end position="127"/>
    </location>
    <ligand>
        <name>ATP</name>
        <dbReference type="ChEBI" id="CHEBI:30616"/>
    </ligand>
</feature>
<dbReference type="GO" id="GO:0000287">
    <property type="term" value="F:magnesium ion binding"/>
    <property type="evidence" value="ECO:0007669"/>
    <property type="project" value="UniProtKB-UniRule"/>
</dbReference>
<dbReference type="PANTHER" id="PTHR43210">
    <property type="entry name" value="DETHIOBIOTIN SYNTHETASE"/>
    <property type="match status" value="1"/>
</dbReference>
<dbReference type="NCBIfam" id="TIGR00347">
    <property type="entry name" value="bioD"/>
    <property type="match status" value="1"/>
</dbReference>
<gene>
    <name evidence="2" type="primary">bioD</name>
    <name evidence="3" type="ORF">EI16_05785</name>
</gene>
<comment type="caution">
    <text evidence="3">The sequence shown here is derived from an EMBL/GenBank/DDBJ whole genome shotgun (WGS) entry which is preliminary data.</text>
</comment>
<evidence type="ECO:0000313" key="3">
    <source>
        <dbReference type="EMBL" id="KDN95805.1"/>
    </source>
</evidence>
<dbReference type="CDD" id="cd03109">
    <property type="entry name" value="DTBS"/>
    <property type="match status" value="1"/>
</dbReference>
<dbReference type="HAMAP" id="MF_00336">
    <property type="entry name" value="BioD"/>
    <property type="match status" value="1"/>
</dbReference>
<keyword evidence="2" id="KW-0547">Nucleotide-binding</keyword>
<evidence type="ECO:0000256" key="2">
    <source>
        <dbReference type="HAMAP-Rule" id="MF_00336"/>
    </source>
</evidence>
<comment type="subcellular location">
    <subcellularLocation>
        <location evidence="2">Cytoplasm</location>
    </subcellularLocation>
</comment>
<comment type="function">
    <text evidence="2">Catalyzes a mechanistically unusual reaction, the ATP-dependent insertion of CO2 between the N7 and N8 nitrogen atoms of 7,8-diaminopelargonic acid (DAPA, also called 7,8-diammoniononanoate) to form a ureido ring.</text>
</comment>
<comment type="caution">
    <text evidence="2">Lacks conserved residue(s) required for the propagation of feature annotation.</text>
</comment>
<keyword evidence="1 2" id="KW-0093">Biotin biosynthesis</keyword>
<dbReference type="GO" id="GO:0005524">
    <property type="term" value="F:ATP binding"/>
    <property type="evidence" value="ECO:0007669"/>
    <property type="project" value="UniProtKB-UniRule"/>
</dbReference>
<dbReference type="UniPathway" id="UPA00078">
    <property type="reaction ID" value="UER00161"/>
</dbReference>
<dbReference type="InterPro" id="IPR004472">
    <property type="entry name" value="DTB_synth_BioD"/>
</dbReference>
<keyword evidence="2" id="KW-0067">ATP-binding</keyword>
<dbReference type="SUPFAM" id="SSF52540">
    <property type="entry name" value="P-loop containing nucleoside triphosphate hydrolases"/>
    <property type="match status" value="1"/>
</dbReference>
<keyword evidence="2" id="KW-0479">Metal-binding</keyword>
<sequence length="231" mass="25051">MSKTINPTNNKGFFITGTDTEIGKTFVTGSIGHTLFTYGIHATPRKPVASGCIVKPDGSLESEDAAFLHSAFKTTNSLKQVCPYLFEQPVSPKLAMELNNSFLTIDDLTQNCQTDNPDEMVFVEGAGGFYSPLAIDGLNADLAVKLGYPVILVVGDRLGCINHALLSLEAISSRGLSTAAIIINHLHPTNRFTQGIESLVESPVFYCPYSESREPNTLSRELVNTLIQKKP</sequence>
<feature type="active site" evidence="2">
    <location>
        <position position="46"/>
    </location>
</feature>
<feature type="binding site" evidence="2">
    <location>
        <position position="64"/>
    </location>
    <ligand>
        <name>Mg(2+)</name>
        <dbReference type="ChEBI" id="CHEBI:18420"/>
    </ligand>
</feature>
<keyword evidence="2" id="KW-0963">Cytoplasm</keyword>
<feature type="binding site" evidence="2">
    <location>
        <position position="50"/>
    </location>
    <ligand>
        <name>substrate</name>
    </ligand>
</feature>
<feature type="binding site" evidence="2">
    <location>
        <begin position="184"/>
        <end position="185"/>
    </location>
    <ligand>
        <name>ATP</name>
        <dbReference type="ChEBI" id="CHEBI:30616"/>
    </ligand>
</feature>
<reference evidence="3 4" key="1">
    <citation type="submission" date="2014-04" db="EMBL/GenBank/DDBJ databases">
        <title>Draft genome sequence of Hydrogenovibrio marinus MH-110, a model organism for aerobic H2 metabolism.</title>
        <authorList>
            <person name="Cha H.J."/>
            <person name="Jo B.H."/>
            <person name="Hwang B.H."/>
        </authorList>
    </citation>
    <scope>NUCLEOTIDE SEQUENCE [LARGE SCALE GENOMIC DNA]</scope>
    <source>
        <strain evidence="3 4">MH-110</strain>
    </source>
</reference>
<evidence type="ECO:0000256" key="1">
    <source>
        <dbReference type="ARBA" id="ARBA00022756"/>
    </source>
</evidence>
<keyword evidence="2" id="KW-0460">Magnesium</keyword>